<dbReference type="RefSeq" id="WP_281800437.1">
    <property type="nucleotide sequence ID" value="NZ_BSEC01000001.1"/>
</dbReference>
<dbReference type="PANTHER" id="PTHR39327:SF1">
    <property type="entry name" value="BLR5470 PROTEIN"/>
    <property type="match status" value="1"/>
</dbReference>
<gene>
    <name evidence="2" type="ORF">LMG27198_06640</name>
</gene>
<evidence type="ECO:0000256" key="1">
    <source>
        <dbReference type="SAM" id="SignalP"/>
    </source>
</evidence>
<evidence type="ECO:0000313" key="2">
    <source>
        <dbReference type="EMBL" id="GLI91672.1"/>
    </source>
</evidence>
<dbReference type="PROSITE" id="PS51257">
    <property type="entry name" value="PROKAR_LIPOPROTEIN"/>
    <property type="match status" value="1"/>
</dbReference>
<dbReference type="Proteomes" id="UP001144323">
    <property type="component" value="Unassembled WGS sequence"/>
</dbReference>
<evidence type="ECO:0000313" key="3">
    <source>
        <dbReference type="Proteomes" id="UP001144323"/>
    </source>
</evidence>
<keyword evidence="3" id="KW-1185">Reference proteome</keyword>
<protein>
    <submittedName>
        <fullName evidence="2">Transglutaminase</fullName>
    </submittedName>
</protein>
<accession>A0A9W6LQR3</accession>
<proteinExistence type="predicted"/>
<dbReference type="Gene3D" id="3.10.620.30">
    <property type="match status" value="1"/>
</dbReference>
<feature type="signal peptide" evidence="1">
    <location>
        <begin position="1"/>
        <end position="27"/>
    </location>
</feature>
<comment type="caution">
    <text evidence="2">The sequence shown here is derived from an EMBL/GenBank/DDBJ whole genome shotgun (WGS) entry which is preliminary data.</text>
</comment>
<reference evidence="2" key="1">
    <citation type="journal article" date="2023" name="Int. J. Syst. Evol. Microbiol.">
        <title>Methylocystis iwaonis sp. nov., a type II methane-oxidizing bacterium from surface soil of a rice paddy field in Japan, and emended description of the genus Methylocystis (ex Whittenbury et al. 1970) Bowman et al. 1993.</title>
        <authorList>
            <person name="Kaise H."/>
            <person name="Sawadogo J.B."/>
            <person name="Alam M.S."/>
            <person name="Ueno C."/>
            <person name="Dianou D."/>
            <person name="Shinjo R."/>
            <person name="Asakawa S."/>
        </authorList>
    </citation>
    <scope>NUCLEOTIDE SEQUENCE</scope>
    <source>
        <strain evidence="2">LMG27198</strain>
    </source>
</reference>
<dbReference type="Pfam" id="PF06035">
    <property type="entry name" value="Peptidase_C93"/>
    <property type="match status" value="1"/>
</dbReference>
<name>A0A9W6LQR3_9HYPH</name>
<dbReference type="InterPro" id="IPR010319">
    <property type="entry name" value="Transglutaminase-like_Cys_pept"/>
</dbReference>
<organism evidence="2 3">
    <name type="scientific">Methylocystis echinoides</name>
    <dbReference type="NCBI Taxonomy" id="29468"/>
    <lineage>
        <taxon>Bacteria</taxon>
        <taxon>Pseudomonadati</taxon>
        <taxon>Pseudomonadota</taxon>
        <taxon>Alphaproteobacteria</taxon>
        <taxon>Hyphomicrobiales</taxon>
        <taxon>Methylocystaceae</taxon>
        <taxon>Methylocystis</taxon>
    </lineage>
</organism>
<dbReference type="EMBL" id="BSEC01000001">
    <property type="protein sequence ID" value="GLI91672.1"/>
    <property type="molecule type" value="Genomic_DNA"/>
</dbReference>
<dbReference type="PANTHER" id="PTHR39327">
    <property type="match status" value="1"/>
</dbReference>
<keyword evidence="1" id="KW-0732">Signal</keyword>
<sequence length="208" mass="22574">MCVARRFLTVLVLGAACLGVTFSAANAGVRVPDSTFSPLGPETSIPFGWVDFCQRYANECDEAAAAPEAIELTPAAFRKLQSVNATVNGKITPVTDAEHAGAPDAWDYPVDGKGDCEDYALMKRRVLMELGFPRAALLMAVVKDEHGDGHSVLMARTSHGDFVLDNLADEVKPWSRTPYRFVKRQSQENQNIWVSIGAPTAAPMYVAK</sequence>
<feature type="chain" id="PRO_5040871337" evidence="1">
    <location>
        <begin position="28"/>
        <end position="208"/>
    </location>
</feature>
<dbReference type="AlphaFoldDB" id="A0A9W6LQR3"/>